<organism evidence="2 3">
    <name type="scientific">Labrys wisconsinensis</name>
    <dbReference type="NCBI Taxonomy" id="425677"/>
    <lineage>
        <taxon>Bacteria</taxon>
        <taxon>Pseudomonadati</taxon>
        <taxon>Pseudomonadota</taxon>
        <taxon>Alphaproteobacteria</taxon>
        <taxon>Hyphomicrobiales</taxon>
        <taxon>Xanthobacteraceae</taxon>
        <taxon>Labrys</taxon>
    </lineage>
</organism>
<proteinExistence type="predicted"/>
<keyword evidence="1" id="KW-1133">Transmembrane helix</keyword>
<keyword evidence="1" id="KW-0812">Transmembrane</keyword>
<gene>
    <name evidence="2" type="ORF">QO011_005816</name>
</gene>
<comment type="caution">
    <text evidence="2">The sequence shown here is derived from an EMBL/GenBank/DDBJ whole genome shotgun (WGS) entry which is preliminary data.</text>
</comment>
<evidence type="ECO:0000313" key="3">
    <source>
        <dbReference type="Proteomes" id="UP001242480"/>
    </source>
</evidence>
<sequence length="35" mass="3624">MPRLKAIAYDLGEAAALGLFLFGIGIWYAAGAGLL</sequence>
<dbReference type="Proteomes" id="UP001242480">
    <property type="component" value="Unassembled WGS sequence"/>
</dbReference>
<keyword evidence="1" id="KW-0472">Membrane</keyword>
<evidence type="ECO:0000313" key="2">
    <source>
        <dbReference type="EMBL" id="MDQ0472786.1"/>
    </source>
</evidence>
<name>A0ABU0JH30_9HYPH</name>
<evidence type="ECO:0000256" key="1">
    <source>
        <dbReference type="SAM" id="Phobius"/>
    </source>
</evidence>
<keyword evidence="3" id="KW-1185">Reference proteome</keyword>
<protein>
    <submittedName>
        <fullName evidence="2">Uncharacterized protein</fullName>
    </submittedName>
</protein>
<accession>A0ABU0JH30</accession>
<dbReference type="EMBL" id="JAUSVX010000013">
    <property type="protein sequence ID" value="MDQ0472786.1"/>
    <property type="molecule type" value="Genomic_DNA"/>
</dbReference>
<feature type="transmembrane region" description="Helical" evidence="1">
    <location>
        <begin position="7"/>
        <end position="30"/>
    </location>
</feature>
<reference evidence="2 3" key="1">
    <citation type="submission" date="2023-07" db="EMBL/GenBank/DDBJ databases">
        <title>Genomic Encyclopedia of Type Strains, Phase IV (KMG-IV): sequencing the most valuable type-strain genomes for metagenomic binning, comparative biology and taxonomic classification.</title>
        <authorList>
            <person name="Goeker M."/>
        </authorList>
    </citation>
    <scope>NUCLEOTIDE SEQUENCE [LARGE SCALE GENOMIC DNA]</scope>
    <source>
        <strain evidence="2 3">DSM 19619</strain>
    </source>
</reference>